<evidence type="ECO:0000259" key="2">
    <source>
        <dbReference type="Pfam" id="PF23921"/>
    </source>
</evidence>
<accession>A0A554MVS8</accession>
<feature type="domain" description="DUF7260" evidence="2">
    <location>
        <begin position="1"/>
        <end position="167"/>
    </location>
</feature>
<dbReference type="Proteomes" id="UP000319894">
    <property type="component" value="Unassembled WGS sequence"/>
</dbReference>
<keyword evidence="1" id="KW-0175">Coiled coil</keyword>
<keyword evidence="4" id="KW-1185">Reference proteome</keyword>
<dbReference type="Pfam" id="PF23921">
    <property type="entry name" value="DUF7260"/>
    <property type="match status" value="1"/>
</dbReference>
<dbReference type="AlphaFoldDB" id="A0A554MVS8"/>
<dbReference type="InterPro" id="IPR055684">
    <property type="entry name" value="DUF7260"/>
</dbReference>
<proteinExistence type="predicted"/>
<protein>
    <recommendedName>
        <fullName evidence="2">DUF7260 domain-containing protein</fullName>
    </recommendedName>
</protein>
<feature type="coiled-coil region" evidence="1">
    <location>
        <begin position="62"/>
        <end position="119"/>
    </location>
</feature>
<sequence length="174" mass="19664">MGVSHYEQEYGDTLRESLTVELGETVATYVMDGQILSPMVRDTLRKATNQCLAEREDFLRLLRQESGSLDAIANELNELEARVVEIGNRIDATETSAQLARIGEKLQRTEQRCTALANRRQKRIHSRENISLSGVDSASLSQYLYTDMETVTPALADIASCIETIRYLRIRCLH</sequence>
<comment type="caution">
    <text evidence="3">The sequence shown here is derived from an EMBL/GenBank/DDBJ whole genome shotgun (WGS) entry which is preliminary data.</text>
</comment>
<evidence type="ECO:0000256" key="1">
    <source>
        <dbReference type="SAM" id="Coils"/>
    </source>
</evidence>
<evidence type="ECO:0000313" key="3">
    <source>
        <dbReference type="EMBL" id="TSD09235.1"/>
    </source>
</evidence>
<dbReference type="InParanoid" id="A0A554MVS8"/>
<organism evidence="3 4">
    <name type="scientific">Haloglomus irregulare</name>
    <dbReference type="NCBI Taxonomy" id="2234134"/>
    <lineage>
        <taxon>Archaea</taxon>
        <taxon>Methanobacteriati</taxon>
        <taxon>Methanobacteriota</taxon>
        <taxon>Stenosarchaea group</taxon>
        <taxon>Halobacteria</taxon>
        <taxon>Halobacteriales</taxon>
        <taxon>Natronomonadaceae</taxon>
        <taxon>Haloglomus</taxon>
    </lineage>
</organism>
<gene>
    <name evidence="3" type="ORF">DP107_16630</name>
</gene>
<evidence type="ECO:0000313" key="4">
    <source>
        <dbReference type="Proteomes" id="UP000319894"/>
    </source>
</evidence>
<reference evidence="3 4" key="1">
    <citation type="submission" date="2018-06" db="EMBL/GenBank/DDBJ databases">
        <title>Natronomonas sp. F16-60 a new haloarchaeon isolated from a solar saltern of Isla Cristina, Huelva, Spain.</title>
        <authorList>
            <person name="Duran-Viseras A."/>
            <person name="Sanchez-Porro C."/>
            <person name="Ventosa A."/>
        </authorList>
    </citation>
    <scope>NUCLEOTIDE SEQUENCE [LARGE SCALE GENOMIC DNA]</scope>
    <source>
        <strain evidence="3 4">F16-60</strain>
    </source>
</reference>
<dbReference type="EMBL" id="QMDX01000015">
    <property type="protein sequence ID" value="TSD09235.1"/>
    <property type="molecule type" value="Genomic_DNA"/>
</dbReference>
<name>A0A554MVS8_9EURY</name>